<dbReference type="RefSeq" id="WP_229593817.1">
    <property type="nucleotide sequence ID" value="NZ_AP024485.1"/>
</dbReference>
<evidence type="ECO:0000313" key="3">
    <source>
        <dbReference type="Proteomes" id="UP001053296"/>
    </source>
</evidence>
<proteinExistence type="predicted"/>
<protein>
    <recommendedName>
        <fullName evidence="1">SET domain-containing protein</fullName>
    </recommendedName>
</protein>
<sequence length="217" mass="24793">MIHPNTEIRFVNPTIGFGVFATADIPMGTIVYVKDQLEIELTETAFNELDEYHQAIAEKYSYTDEKGTRILSWDNAKYMNHRCDCNTISTGYGFEIAIRPIWKGQEVCDDYGLFNLEEVIPIACGCTGCRESLRPDDLDNYHSVWDEKIIPALDNITNVHQPLMKYMDSKSKKDLRAYLCGEEPYRSVLALKYSRDLQTGLRCTTKRTTAPHPGYNG</sequence>
<evidence type="ECO:0000259" key="1">
    <source>
        <dbReference type="PROSITE" id="PS50280"/>
    </source>
</evidence>
<name>A0ABN6EPW7_9BACT</name>
<dbReference type="EMBL" id="AP024485">
    <property type="protein sequence ID" value="BCS87497.1"/>
    <property type="molecule type" value="Genomic_DNA"/>
</dbReference>
<dbReference type="SUPFAM" id="SSF82199">
    <property type="entry name" value="SET domain"/>
    <property type="match status" value="1"/>
</dbReference>
<gene>
    <name evidence="2" type="ORF">PSDVSF_07390</name>
</gene>
<reference evidence="2" key="1">
    <citation type="journal article" date="2022" name="Arch. Microbiol.">
        <title>Pseudodesulfovibrio sediminis sp. nov., a mesophilic and neutrophilic sulfate-reducing bacterium isolated from sediment of a brackish lake.</title>
        <authorList>
            <person name="Takahashi A."/>
            <person name="Kojima H."/>
            <person name="Watanabe M."/>
            <person name="Fukui M."/>
        </authorList>
    </citation>
    <scope>NUCLEOTIDE SEQUENCE</scope>
    <source>
        <strain evidence="2">SF6</strain>
    </source>
</reference>
<dbReference type="Pfam" id="PF00856">
    <property type="entry name" value="SET"/>
    <property type="match status" value="1"/>
</dbReference>
<dbReference type="InterPro" id="IPR046341">
    <property type="entry name" value="SET_dom_sf"/>
</dbReference>
<evidence type="ECO:0000313" key="2">
    <source>
        <dbReference type="EMBL" id="BCS87497.1"/>
    </source>
</evidence>
<dbReference type="Proteomes" id="UP001053296">
    <property type="component" value="Chromosome"/>
</dbReference>
<dbReference type="InterPro" id="IPR001214">
    <property type="entry name" value="SET_dom"/>
</dbReference>
<keyword evidence="3" id="KW-1185">Reference proteome</keyword>
<accession>A0ABN6EPW7</accession>
<dbReference type="PROSITE" id="PS50280">
    <property type="entry name" value="SET"/>
    <property type="match status" value="1"/>
</dbReference>
<dbReference type="Gene3D" id="2.170.270.10">
    <property type="entry name" value="SET domain"/>
    <property type="match status" value="1"/>
</dbReference>
<feature type="domain" description="SET" evidence="1">
    <location>
        <begin position="4"/>
        <end position="112"/>
    </location>
</feature>
<organism evidence="2 3">
    <name type="scientific">Pseudodesulfovibrio sediminis</name>
    <dbReference type="NCBI Taxonomy" id="2810563"/>
    <lineage>
        <taxon>Bacteria</taxon>
        <taxon>Pseudomonadati</taxon>
        <taxon>Thermodesulfobacteriota</taxon>
        <taxon>Desulfovibrionia</taxon>
        <taxon>Desulfovibrionales</taxon>
        <taxon>Desulfovibrionaceae</taxon>
    </lineage>
</organism>